<accession>A0A1I2J1B4</accession>
<dbReference type="Proteomes" id="UP000183410">
    <property type="component" value="Unassembled WGS sequence"/>
</dbReference>
<organism evidence="4 5">
    <name type="scientific">Paenibacillus algorifonticola</name>
    <dbReference type="NCBI Taxonomy" id="684063"/>
    <lineage>
        <taxon>Bacteria</taxon>
        <taxon>Bacillati</taxon>
        <taxon>Bacillota</taxon>
        <taxon>Bacilli</taxon>
        <taxon>Bacillales</taxon>
        <taxon>Paenibacillaceae</taxon>
        <taxon>Paenibacillus</taxon>
    </lineage>
</organism>
<proteinExistence type="predicted"/>
<dbReference type="PANTHER" id="PTHR21445">
    <property type="entry name" value="ENDONUCLEASE IV ENDODEOXYRIBONUCLEASE IV"/>
    <property type="match status" value="1"/>
</dbReference>
<dbReference type="GO" id="GO:0003677">
    <property type="term" value="F:DNA binding"/>
    <property type="evidence" value="ECO:0007669"/>
    <property type="project" value="InterPro"/>
</dbReference>
<dbReference type="CDD" id="cd00019">
    <property type="entry name" value="AP2Ec"/>
    <property type="match status" value="1"/>
</dbReference>
<dbReference type="EMBL" id="FONN01000051">
    <property type="protein sequence ID" value="SFF48445.1"/>
    <property type="molecule type" value="Genomic_DNA"/>
</dbReference>
<dbReference type="GO" id="GO:0008270">
    <property type="term" value="F:zinc ion binding"/>
    <property type="evidence" value="ECO:0007669"/>
    <property type="project" value="InterPro"/>
</dbReference>
<dbReference type="InterPro" id="IPR013022">
    <property type="entry name" value="Xyl_isomerase-like_TIM-brl"/>
</dbReference>
<dbReference type="RefSeq" id="WP_052737409.1">
    <property type="nucleotide sequence ID" value="NZ_FONN01000051.1"/>
</dbReference>
<dbReference type="Gene3D" id="3.20.20.150">
    <property type="entry name" value="Divalent-metal-dependent TIM barrel enzymes"/>
    <property type="match status" value="1"/>
</dbReference>
<dbReference type="NCBIfam" id="TIGR00587">
    <property type="entry name" value="nfo"/>
    <property type="match status" value="1"/>
</dbReference>
<protein>
    <submittedName>
        <fullName evidence="4">Endonuclease IV</fullName>
    </submittedName>
</protein>
<dbReference type="PANTHER" id="PTHR21445:SF0">
    <property type="entry name" value="APURINIC-APYRIMIDINIC ENDONUCLEASE"/>
    <property type="match status" value="1"/>
</dbReference>
<dbReference type="GO" id="GO:0008081">
    <property type="term" value="F:phosphoric diester hydrolase activity"/>
    <property type="evidence" value="ECO:0007669"/>
    <property type="project" value="TreeGrafter"/>
</dbReference>
<keyword evidence="4" id="KW-0378">Hydrolase</keyword>
<sequence length="544" mass="63034">MKTKQKLTKEELAAFFLEYKQAFPLKINPYNFKMWLERQHNIKVDRKTILARINDKFEQEKKNKLIKVHVEEREFVEVRNILSLIEDCQNDPLALRKLGNQLQRDFDVMNLLSKDKLKFEKENERLHLRVVQLNKEVAKLQVENNKLMDDVGFYSTKSDQLVALSSNSIYYHSDENIILKMQDSAMKFYPPSLKVIENPNSIVQQETKDPKVLFIEKLQEKRKKVMSSPTIVDKPITEEIHLIGGAFQDNNLVRVVEQCEYLDMKSAMIHLSTEVVNYFNSVHLPKLQLREGAKLIKQNCHPDFMLTLHSSLRLNLSNLEDKTIVDKSVKLLKKQIEIADNYYYADQLVIHPGSYIRINDYESGIKLLIESLNEVITREQDVKVVIENMAGKGTELGRNFYEIASILNGVKYNDKIKVCLDTCHLWDSGYDIKDHMDGVLTEIDKLIGTEMVSMLHINDSIGDRMSKLDRHANIGAGKIGVKALSELCKSSEFKHAVKILETPSIGGMPAYRHERRILEESGIHPNWIECIRREILLPFEEMYG</sequence>
<dbReference type="AlphaFoldDB" id="A0A1I2J1B4"/>
<name>A0A1I2J1B4_9BACL</name>
<dbReference type="OrthoDB" id="9805666at2"/>
<evidence type="ECO:0000256" key="2">
    <source>
        <dbReference type="SAM" id="Coils"/>
    </source>
</evidence>
<evidence type="ECO:0000256" key="1">
    <source>
        <dbReference type="ARBA" id="ARBA00022722"/>
    </source>
</evidence>
<evidence type="ECO:0000259" key="3">
    <source>
        <dbReference type="Pfam" id="PF01261"/>
    </source>
</evidence>
<dbReference type="InterPro" id="IPR036237">
    <property type="entry name" value="Xyl_isomerase-like_sf"/>
</dbReference>
<reference evidence="5" key="1">
    <citation type="submission" date="2016-10" db="EMBL/GenBank/DDBJ databases">
        <authorList>
            <person name="Varghese N."/>
            <person name="Submissions S."/>
        </authorList>
    </citation>
    <scope>NUCLEOTIDE SEQUENCE [LARGE SCALE GENOMIC DNA]</scope>
    <source>
        <strain evidence="5">CGMCC 1.10223</strain>
    </source>
</reference>
<dbReference type="PROSITE" id="PS51432">
    <property type="entry name" value="AP_NUCLEASE_F2_4"/>
    <property type="match status" value="1"/>
</dbReference>
<keyword evidence="2" id="KW-0175">Coiled coil</keyword>
<gene>
    <name evidence="4" type="ORF">SAMN04487969_1515</name>
</gene>
<dbReference type="SUPFAM" id="SSF51658">
    <property type="entry name" value="Xylose isomerase-like"/>
    <property type="match status" value="1"/>
</dbReference>
<dbReference type="InterPro" id="IPR001719">
    <property type="entry name" value="AP_endonuc_2"/>
</dbReference>
<dbReference type="Pfam" id="PF01261">
    <property type="entry name" value="AP_endonuc_2"/>
    <property type="match status" value="1"/>
</dbReference>
<evidence type="ECO:0000313" key="5">
    <source>
        <dbReference type="Proteomes" id="UP000183410"/>
    </source>
</evidence>
<dbReference type="GO" id="GO:0003906">
    <property type="term" value="F:DNA-(apurinic or apyrimidinic site) endonuclease activity"/>
    <property type="evidence" value="ECO:0007669"/>
    <property type="project" value="TreeGrafter"/>
</dbReference>
<evidence type="ECO:0000313" key="4">
    <source>
        <dbReference type="EMBL" id="SFF48445.1"/>
    </source>
</evidence>
<keyword evidence="5" id="KW-1185">Reference proteome</keyword>
<keyword evidence="1" id="KW-0540">Nuclease</keyword>
<dbReference type="GO" id="GO:0006284">
    <property type="term" value="P:base-excision repair"/>
    <property type="evidence" value="ECO:0007669"/>
    <property type="project" value="TreeGrafter"/>
</dbReference>
<dbReference type="SMART" id="SM00518">
    <property type="entry name" value="AP2Ec"/>
    <property type="match status" value="1"/>
</dbReference>
<keyword evidence="4" id="KW-0255">Endonuclease</keyword>
<feature type="domain" description="Xylose isomerase-like TIM barrel" evidence="3">
    <location>
        <begin position="283"/>
        <end position="519"/>
    </location>
</feature>
<feature type="coiled-coil region" evidence="2">
    <location>
        <begin position="116"/>
        <end position="150"/>
    </location>
</feature>